<keyword evidence="2" id="KW-0813">Transport</keyword>
<dbReference type="GO" id="GO:0015297">
    <property type="term" value="F:antiporter activity"/>
    <property type="evidence" value="ECO:0007669"/>
    <property type="project" value="UniProtKB-KW"/>
</dbReference>
<organism evidence="12 13">
    <name type="scientific">Salinimonas marina</name>
    <dbReference type="NCBI Taxonomy" id="2785918"/>
    <lineage>
        <taxon>Bacteria</taxon>
        <taxon>Pseudomonadati</taxon>
        <taxon>Pseudomonadota</taxon>
        <taxon>Gammaproteobacteria</taxon>
        <taxon>Alteromonadales</taxon>
        <taxon>Alteromonadaceae</taxon>
        <taxon>Alteromonas/Salinimonas group</taxon>
        <taxon>Salinimonas</taxon>
    </lineage>
</organism>
<evidence type="ECO:0000256" key="3">
    <source>
        <dbReference type="ARBA" id="ARBA00022449"/>
    </source>
</evidence>
<name>A0A7S9HD22_9ALTE</name>
<dbReference type="RefSeq" id="WP_195810557.1">
    <property type="nucleotide sequence ID" value="NZ_CP064795.1"/>
</dbReference>
<dbReference type="GO" id="GO:0005886">
    <property type="term" value="C:plasma membrane"/>
    <property type="evidence" value="ECO:0007669"/>
    <property type="project" value="UniProtKB-SubCell"/>
</dbReference>
<proteinExistence type="predicted"/>
<keyword evidence="8 9" id="KW-0472">Membrane</keyword>
<feature type="transmembrane region" description="Helical" evidence="9">
    <location>
        <begin position="117"/>
        <end position="137"/>
    </location>
</feature>
<dbReference type="Pfam" id="PF02254">
    <property type="entry name" value="TrkA_N"/>
    <property type="match status" value="1"/>
</dbReference>
<feature type="transmembrane region" description="Helical" evidence="9">
    <location>
        <begin position="56"/>
        <end position="76"/>
    </location>
</feature>
<dbReference type="InterPro" id="IPR038770">
    <property type="entry name" value="Na+/solute_symporter_sf"/>
</dbReference>
<feature type="transmembrane region" description="Helical" evidence="9">
    <location>
        <begin position="30"/>
        <end position="50"/>
    </location>
</feature>
<protein>
    <submittedName>
        <fullName evidence="12">Sodium:proton antiporter</fullName>
    </submittedName>
</protein>
<dbReference type="Pfam" id="PF00999">
    <property type="entry name" value="Na_H_Exchanger"/>
    <property type="match status" value="1"/>
</dbReference>
<gene>
    <name evidence="12" type="ORF">IT774_15450</name>
</gene>
<dbReference type="AlphaFoldDB" id="A0A7S9HD22"/>
<keyword evidence="6 9" id="KW-1133">Transmembrane helix</keyword>
<evidence type="ECO:0000256" key="4">
    <source>
        <dbReference type="ARBA" id="ARBA00022475"/>
    </source>
</evidence>
<dbReference type="InterPro" id="IPR006153">
    <property type="entry name" value="Cation/H_exchanger_TM"/>
</dbReference>
<evidence type="ECO:0000256" key="6">
    <source>
        <dbReference type="ARBA" id="ARBA00022989"/>
    </source>
</evidence>
<dbReference type="Gene3D" id="1.20.1530.20">
    <property type="match status" value="1"/>
</dbReference>
<feature type="transmembrane region" description="Helical" evidence="9">
    <location>
        <begin position="271"/>
        <end position="289"/>
    </location>
</feature>
<evidence type="ECO:0000313" key="13">
    <source>
        <dbReference type="Proteomes" id="UP000595095"/>
    </source>
</evidence>
<sequence>MSDPLISLVGVGLLSIACQFLAYKIRLPAILPLLIAGILVGPVMGLLNADELFDDLFFPVVSLSVAIILFEGSLTLKLSDIRGHGNMVRNLCSIGVLVTWMVSTVVASYALDLSWQLAFLFGAIVTVTGPTVIVPMIRTVRPQTNTANILRWEGIIIDPIGALLAVLVYEYIVAAQSEAVMHTLFIFGKTIGIGVCLGVLSGYALGVCLRKKWIPHYLQNTAVLTIILGVFAASNYVAHESGLLAVTIVGMVLANMKNVEVEDILEFKETLSVLLISGLFILLASRLQLDAITNLGSGVIIVLVSIMFVARPLSVAISAIGTGLNWRELALLSWIAPRGIVAAAVSALFSIKLEEIGYEGAGVIVPIVFLVIITTVVIQSLTAKPVAQMLKMRAPPPNGFLIFGGSQFNRRLAKEMQNQNIPVIVADTNWDAIKATRMQETPAYFGNPASDHAARHMDMSRIGTVLVMSPYKQLNPLISYHFEYTLGKDKVWGLTNNEQATRPSHQVGQHYAKRMTLFDEGVTYGYLARSVEQGAVIKTTRLTEEFTYEDYLETYGGRVTPLIVIEPANKTHVVLFGQDIKAEANWRLVSLVQPENKTV</sequence>
<dbReference type="KEGG" id="smaa:IT774_15450"/>
<dbReference type="SUPFAM" id="SSF51735">
    <property type="entry name" value="NAD(P)-binding Rossmann-fold domains"/>
    <property type="match status" value="1"/>
</dbReference>
<evidence type="ECO:0000256" key="5">
    <source>
        <dbReference type="ARBA" id="ARBA00022692"/>
    </source>
</evidence>
<evidence type="ECO:0000259" key="10">
    <source>
        <dbReference type="Pfam" id="PF00999"/>
    </source>
</evidence>
<dbReference type="GO" id="GO:0006813">
    <property type="term" value="P:potassium ion transport"/>
    <property type="evidence" value="ECO:0007669"/>
    <property type="project" value="InterPro"/>
</dbReference>
<evidence type="ECO:0000256" key="8">
    <source>
        <dbReference type="ARBA" id="ARBA00023136"/>
    </source>
</evidence>
<feature type="transmembrane region" description="Helical" evidence="9">
    <location>
        <begin position="363"/>
        <end position="383"/>
    </location>
</feature>
<dbReference type="Gene3D" id="3.40.50.720">
    <property type="entry name" value="NAD(P)-binding Rossmann-like Domain"/>
    <property type="match status" value="1"/>
</dbReference>
<dbReference type="InterPro" id="IPR036291">
    <property type="entry name" value="NAD(P)-bd_dom_sf"/>
</dbReference>
<feature type="transmembrane region" description="Helical" evidence="9">
    <location>
        <begin position="242"/>
        <end position="259"/>
    </location>
</feature>
<feature type="transmembrane region" description="Helical" evidence="9">
    <location>
        <begin position="149"/>
        <end position="172"/>
    </location>
</feature>
<dbReference type="PANTHER" id="PTHR32507">
    <property type="entry name" value="NA(+)/H(+) ANTIPORTER 1"/>
    <property type="match status" value="1"/>
</dbReference>
<reference evidence="12 13" key="1">
    <citation type="submission" date="2020-11" db="EMBL/GenBank/DDBJ databases">
        <title>Complete genome sequence for Salinimonas sp. strain G2-b.</title>
        <authorList>
            <person name="Park S.-J."/>
        </authorList>
    </citation>
    <scope>NUCLEOTIDE SEQUENCE [LARGE SCALE GENOMIC DNA]</scope>
    <source>
        <strain evidence="12 13">G2-b</strain>
    </source>
</reference>
<dbReference type="GO" id="GO:1902600">
    <property type="term" value="P:proton transmembrane transport"/>
    <property type="evidence" value="ECO:0007669"/>
    <property type="project" value="InterPro"/>
</dbReference>
<keyword evidence="7" id="KW-0406">Ion transport</keyword>
<evidence type="ECO:0000256" key="1">
    <source>
        <dbReference type="ARBA" id="ARBA00004651"/>
    </source>
</evidence>
<feature type="transmembrane region" description="Helical" evidence="9">
    <location>
        <begin position="88"/>
        <end position="111"/>
    </location>
</feature>
<dbReference type="InterPro" id="IPR003148">
    <property type="entry name" value="RCK_N"/>
</dbReference>
<evidence type="ECO:0000256" key="2">
    <source>
        <dbReference type="ARBA" id="ARBA00022448"/>
    </source>
</evidence>
<feature type="transmembrane region" description="Helical" evidence="9">
    <location>
        <begin position="295"/>
        <end position="317"/>
    </location>
</feature>
<evidence type="ECO:0000313" key="12">
    <source>
        <dbReference type="EMBL" id="QPG05467.1"/>
    </source>
</evidence>
<keyword evidence="13" id="KW-1185">Reference proteome</keyword>
<keyword evidence="5 9" id="KW-0812">Transmembrane</keyword>
<feature type="transmembrane region" description="Helical" evidence="9">
    <location>
        <begin position="329"/>
        <end position="351"/>
    </location>
</feature>
<comment type="subcellular location">
    <subcellularLocation>
        <location evidence="1">Cell membrane</location>
        <topology evidence="1">Multi-pass membrane protein</topology>
    </subcellularLocation>
</comment>
<feature type="transmembrane region" description="Helical" evidence="9">
    <location>
        <begin position="184"/>
        <end position="205"/>
    </location>
</feature>
<feature type="transmembrane region" description="Helical" evidence="9">
    <location>
        <begin position="217"/>
        <end position="236"/>
    </location>
</feature>
<feature type="domain" description="Cation/H+ exchanger transmembrane" evidence="10">
    <location>
        <begin position="18"/>
        <end position="387"/>
    </location>
</feature>
<evidence type="ECO:0000259" key="11">
    <source>
        <dbReference type="Pfam" id="PF02254"/>
    </source>
</evidence>
<dbReference type="PANTHER" id="PTHR32507:SF0">
    <property type="entry name" value="NA(+)_H(+) ANTIPORTER 2-RELATED"/>
    <property type="match status" value="1"/>
</dbReference>
<dbReference type="Proteomes" id="UP000595095">
    <property type="component" value="Chromosome"/>
</dbReference>
<keyword evidence="4" id="KW-1003">Cell membrane</keyword>
<evidence type="ECO:0000256" key="7">
    <source>
        <dbReference type="ARBA" id="ARBA00023065"/>
    </source>
</evidence>
<keyword evidence="3" id="KW-0050">Antiport</keyword>
<feature type="transmembrane region" description="Helical" evidence="9">
    <location>
        <begin position="6"/>
        <end position="23"/>
    </location>
</feature>
<dbReference type="EMBL" id="CP064795">
    <property type="protein sequence ID" value="QPG05467.1"/>
    <property type="molecule type" value="Genomic_DNA"/>
</dbReference>
<evidence type="ECO:0000256" key="9">
    <source>
        <dbReference type="SAM" id="Phobius"/>
    </source>
</evidence>
<accession>A0A7S9HD22</accession>
<feature type="domain" description="RCK N-terminal" evidence="11">
    <location>
        <begin position="400"/>
        <end position="501"/>
    </location>
</feature>